<accession>A0A7L9QCC5</accession>
<dbReference type="AlphaFoldDB" id="A0A7L9QCC5"/>
<dbReference type="CDD" id="cd06587">
    <property type="entry name" value="VOC"/>
    <property type="match status" value="2"/>
</dbReference>
<dbReference type="PROSITE" id="PS51819">
    <property type="entry name" value="VOC"/>
    <property type="match status" value="2"/>
</dbReference>
<sequence length="311" mass="34464">MAIMPPVFHSHTTLETTDIDRAVRFYREVLGLSTGRQLERVGLLRATNDHICAIIELPRPSAQPYWNYYARPVPRDRVDAIHDAIVAVADAYEIAEVGLPLIETRYGIGSYGFSLCDRDGNWWRIEEADGPFGRAELPALEGTSIVPPGPIAYVTLESADLAATAAFYRDFLGLPVALRDGALHSPGRGGVNLIVVPAAGELLPQPVLNHHGLTLPEGDRAGVEAVHAALREHGERFGVRKTQKITEQHGSYAFYFQDRDTNWWEVETLLAGLNPWQRVSNEPGSPHLLDKTRGRNTILHPFRESAVAERL</sequence>
<dbReference type="Gene3D" id="3.10.180.10">
    <property type="entry name" value="2,3-Dihydroxybiphenyl 1,2-Dioxygenase, domain 1"/>
    <property type="match status" value="2"/>
</dbReference>
<evidence type="ECO:0000259" key="1">
    <source>
        <dbReference type="PROSITE" id="PS51819"/>
    </source>
</evidence>
<feature type="domain" description="VOC" evidence="1">
    <location>
        <begin position="8"/>
        <end position="128"/>
    </location>
</feature>
<protein>
    <recommendedName>
        <fullName evidence="1">VOC domain-containing protein</fullName>
    </recommendedName>
</protein>
<name>A0A7L9QCC5_9ZZZZ</name>
<dbReference type="Pfam" id="PF00903">
    <property type="entry name" value="Glyoxalase"/>
    <property type="match status" value="2"/>
</dbReference>
<dbReference type="PANTHER" id="PTHR36503">
    <property type="entry name" value="BLR2520 PROTEIN"/>
    <property type="match status" value="1"/>
</dbReference>
<dbReference type="PANTHER" id="PTHR36503:SF3">
    <property type="entry name" value="BLR0126 PROTEIN"/>
    <property type="match status" value="1"/>
</dbReference>
<dbReference type="InterPro" id="IPR029068">
    <property type="entry name" value="Glyas_Bleomycin-R_OHBP_Dase"/>
</dbReference>
<organism evidence="2">
    <name type="scientific">uncultured organism</name>
    <dbReference type="NCBI Taxonomy" id="155900"/>
    <lineage>
        <taxon>unclassified sequences</taxon>
        <taxon>environmental samples</taxon>
    </lineage>
</organism>
<feature type="domain" description="VOC" evidence="1">
    <location>
        <begin position="150"/>
        <end position="269"/>
    </location>
</feature>
<proteinExistence type="predicted"/>
<dbReference type="InterPro" id="IPR004360">
    <property type="entry name" value="Glyas_Fos-R_dOase_dom"/>
</dbReference>
<dbReference type="InterPro" id="IPR037523">
    <property type="entry name" value="VOC_core"/>
</dbReference>
<evidence type="ECO:0000313" key="2">
    <source>
        <dbReference type="EMBL" id="QOL00315.1"/>
    </source>
</evidence>
<reference evidence="2" key="1">
    <citation type="submission" date="2020-09" db="EMBL/GenBank/DDBJ databases">
        <title>A new high-throughput screening method to detect antimicrobial volatiles from metagenomic clone libraries.</title>
        <authorList>
            <person name="Stocker F."/>
            <person name="Obermeier M."/>
            <person name="Resch K."/>
            <person name="Berg G."/>
            <person name="Mueller Bogota C.A."/>
        </authorList>
    </citation>
    <scope>NUCLEOTIDE SEQUENCE</scope>
</reference>
<dbReference type="EMBL" id="MW000466">
    <property type="protein sequence ID" value="QOL00315.1"/>
    <property type="molecule type" value="Genomic_DNA"/>
</dbReference>
<dbReference type="SUPFAM" id="SSF54593">
    <property type="entry name" value="Glyoxalase/Bleomycin resistance protein/Dihydroxybiphenyl dioxygenase"/>
    <property type="match status" value="2"/>
</dbReference>